<name>A0A813JZW2_POLGL</name>
<accession>A0A813JZW2</accession>
<dbReference type="Proteomes" id="UP000626109">
    <property type="component" value="Unassembled WGS sequence"/>
</dbReference>
<feature type="non-terminal residue" evidence="2">
    <location>
        <position position="1"/>
    </location>
</feature>
<gene>
    <name evidence="2" type="ORF">PGLA2088_LOCUS26255</name>
</gene>
<feature type="region of interest" description="Disordered" evidence="1">
    <location>
        <begin position="758"/>
        <end position="790"/>
    </location>
</feature>
<dbReference type="EMBL" id="CAJNNW010026998">
    <property type="protein sequence ID" value="CAE8688998.1"/>
    <property type="molecule type" value="Genomic_DNA"/>
</dbReference>
<sequence length="790" mass="80576">AFATCTGLYNSKSASLNISGLVGPPVSFTRQKADACTGEKDKAIWTSGGESRLNSASYKCGNQCAGENSCSAACISQSEGYSTDCSSCMGSLISCATSECLGTCKGEEACQACIDKTCGAAFATCTGLYNSKSASLNISGLVGPPVSFTRQKADACTGEKDKAIWTSGGESRLNSASYKCGNQCAGENSCSAACISQSEGYSTDCSSCMGSLISCATSECLGTCKGEEACQACIDKTCGAAFATCTGLYNSKSASLNISGLVGPPVSFTRQKADACTGEKDKAIWTSGGESRLNSASYKCGNQCAGENSCSAACISQSEGYSTDCSSCMGSLISCATSECLGTCKGEEACQACIDKTCGAAFATCTGLYNSKSASLDISGLVGPPVSFTRQKAGACTGEKDNAIWSAGGDVRFGNVSWKCGHQCTGSTGCSAACMNGNEGYSPDCSWCMGSLISCSASQCLGTCGDVHSCAGCIYKTCGAAFVNCTGLNFSSSFAATASAVSKTLLLEEFELSLRAENASKSGAACMGKSDQMIWTGGGEVEFGEVAGDCGEECLGNALCAARCLHVEEGYSPNCSFCMGGLVNCVVSQCYGACNDLKSCASCIRTSCSPAFGNCSGLQNIASALAQNLPNCFTDNTKKNTSVRAALRAPRSTEDGGACKGVEDQKIWTSGGDQDFAGVSAACGRRCFGRKSCSSHCIVKQKGYSQKCGRCMGTLVSCTVSKCLVACWPEGSDTCKQCIRDTCNSAFANCSGVENPATESKKASALPPPGLKASGLRGGSARSECIGCGR</sequence>
<dbReference type="AlphaFoldDB" id="A0A813JZW2"/>
<proteinExistence type="predicted"/>
<protein>
    <submittedName>
        <fullName evidence="2">Uncharacterized protein</fullName>
    </submittedName>
</protein>
<evidence type="ECO:0000256" key="1">
    <source>
        <dbReference type="SAM" id="MobiDB-lite"/>
    </source>
</evidence>
<organism evidence="2 3">
    <name type="scientific">Polarella glacialis</name>
    <name type="common">Dinoflagellate</name>
    <dbReference type="NCBI Taxonomy" id="89957"/>
    <lineage>
        <taxon>Eukaryota</taxon>
        <taxon>Sar</taxon>
        <taxon>Alveolata</taxon>
        <taxon>Dinophyceae</taxon>
        <taxon>Suessiales</taxon>
        <taxon>Suessiaceae</taxon>
        <taxon>Polarella</taxon>
    </lineage>
</organism>
<evidence type="ECO:0000313" key="2">
    <source>
        <dbReference type="EMBL" id="CAE8688998.1"/>
    </source>
</evidence>
<comment type="caution">
    <text evidence="2">The sequence shown here is derived from an EMBL/GenBank/DDBJ whole genome shotgun (WGS) entry which is preliminary data.</text>
</comment>
<reference evidence="2" key="1">
    <citation type="submission" date="2021-02" db="EMBL/GenBank/DDBJ databases">
        <authorList>
            <person name="Dougan E. K."/>
            <person name="Rhodes N."/>
            <person name="Thang M."/>
            <person name="Chan C."/>
        </authorList>
    </citation>
    <scope>NUCLEOTIDE SEQUENCE</scope>
</reference>
<evidence type="ECO:0000313" key="3">
    <source>
        <dbReference type="Proteomes" id="UP000626109"/>
    </source>
</evidence>